<dbReference type="CDD" id="cd13665">
    <property type="entry name" value="PBP2_TRAP_Dctp3_4"/>
    <property type="match status" value="1"/>
</dbReference>
<sequence>MTIQRHLAGGLAAAALLAAAAAVPAAAETINVSSWLPPQHTLLVNTLKPWTEEVEKRTDGRVTFRWLPKPVAAPPSTVDAVRDGLADMSYVVHGFTPGRFVLTKAIEFPGMGESGEISSIAYQRVYEEFFEGKEDEDLKVLAVFAHSPGYIYMRDKAVTKLEDLDGTKMRVGGGLVNDLTKELGVSSVLRPPGETYEILANGVVDGVMFPPEAITAFKSEGLIKHVTTMPGGFYRVSFLIMMNKDKFESLSPEDQAVIEELSGVALARSAGHAWDIQDAKANAAMDKEGIQRHEADPALVAKVQEEADKLKAQWKEEAAKLGVDGDAVMKALDAELAKARAEVKQQ</sequence>
<gene>
    <name evidence="3" type="ORF">ACFOGJ_29770</name>
</gene>
<dbReference type="Proteomes" id="UP001595528">
    <property type="component" value="Unassembled WGS sequence"/>
</dbReference>
<dbReference type="Gene3D" id="3.40.190.170">
    <property type="entry name" value="Bacterial extracellular solute-binding protein, family 7"/>
    <property type="match status" value="1"/>
</dbReference>
<dbReference type="InterPro" id="IPR038404">
    <property type="entry name" value="TRAP_DctP_sf"/>
</dbReference>
<evidence type="ECO:0000256" key="1">
    <source>
        <dbReference type="ARBA" id="ARBA00022729"/>
    </source>
</evidence>
<feature type="chain" id="PRO_5045575100" evidence="2">
    <location>
        <begin position="28"/>
        <end position="346"/>
    </location>
</feature>
<evidence type="ECO:0000313" key="4">
    <source>
        <dbReference type="Proteomes" id="UP001595528"/>
    </source>
</evidence>
<dbReference type="RefSeq" id="WP_379906961.1">
    <property type="nucleotide sequence ID" value="NZ_JBHRTR010000054.1"/>
</dbReference>
<accession>A0ABV7LAF7</accession>
<evidence type="ECO:0000256" key="2">
    <source>
        <dbReference type="SAM" id="SignalP"/>
    </source>
</evidence>
<keyword evidence="4" id="KW-1185">Reference proteome</keyword>
<feature type="signal peptide" evidence="2">
    <location>
        <begin position="1"/>
        <end position="27"/>
    </location>
</feature>
<protein>
    <submittedName>
        <fullName evidence="3">TRAP transporter substrate-binding protein</fullName>
    </submittedName>
</protein>
<keyword evidence="1 2" id="KW-0732">Signal</keyword>
<dbReference type="PANTHER" id="PTHR33376:SF15">
    <property type="entry name" value="BLL6794 PROTEIN"/>
    <property type="match status" value="1"/>
</dbReference>
<dbReference type="InterPro" id="IPR018389">
    <property type="entry name" value="DctP_fam"/>
</dbReference>
<dbReference type="Pfam" id="PF03480">
    <property type="entry name" value="DctP"/>
    <property type="match status" value="1"/>
</dbReference>
<reference evidence="4" key="1">
    <citation type="journal article" date="2019" name="Int. J. Syst. Evol. Microbiol.">
        <title>The Global Catalogue of Microorganisms (GCM) 10K type strain sequencing project: providing services to taxonomists for standard genome sequencing and annotation.</title>
        <authorList>
            <consortium name="The Broad Institute Genomics Platform"/>
            <consortium name="The Broad Institute Genome Sequencing Center for Infectious Disease"/>
            <person name="Wu L."/>
            <person name="Ma J."/>
        </authorList>
    </citation>
    <scope>NUCLEOTIDE SEQUENCE [LARGE SCALE GENOMIC DNA]</scope>
    <source>
        <strain evidence="4">KCTC 42964</strain>
    </source>
</reference>
<proteinExistence type="predicted"/>
<comment type="caution">
    <text evidence="3">The sequence shown here is derived from an EMBL/GenBank/DDBJ whole genome shotgun (WGS) entry which is preliminary data.</text>
</comment>
<dbReference type="EMBL" id="JBHRTR010000054">
    <property type="protein sequence ID" value="MFC3231474.1"/>
    <property type="molecule type" value="Genomic_DNA"/>
</dbReference>
<evidence type="ECO:0000313" key="3">
    <source>
        <dbReference type="EMBL" id="MFC3231474.1"/>
    </source>
</evidence>
<dbReference type="PANTHER" id="PTHR33376">
    <property type="match status" value="1"/>
</dbReference>
<organism evidence="3 4">
    <name type="scientific">Marinibaculum pumilum</name>
    <dbReference type="NCBI Taxonomy" id="1766165"/>
    <lineage>
        <taxon>Bacteria</taxon>
        <taxon>Pseudomonadati</taxon>
        <taxon>Pseudomonadota</taxon>
        <taxon>Alphaproteobacteria</taxon>
        <taxon>Rhodospirillales</taxon>
        <taxon>Rhodospirillaceae</taxon>
        <taxon>Marinibaculum</taxon>
    </lineage>
</organism>
<dbReference type="NCBIfam" id="NF037995">
    <property type="entry name" value="TRAP_S1"/>
    <property type="match status" value="1"/>
</dbReference>
<name>A0ABV7LAF7_9PROT</name>